<comment type="caution">
    <text evidence="1">The sequence shown here is derived from an EMBL/GenBank/DDBJ whole genome shotgun (WGS) entry which is preliminary data.</text>
</comment>
<dbReference type="SUPFAM" id="SSF53254">
    <property type="entry name" value="Phosphoglycerate mutase-like"/>
    <property type="match status" value="1"/>
</dbReference>
<dbReference type="OrthoDB" id="496981at2759"/>
<dbReference type="Proteomes" id="UP000193986">
    <property type="component" value="Unassembled WGS sequence"/>
</dbReference>
<gene>
    <name evidence="1" type="ORF">BCR39DRAFT_551401</name>
</gene>
<dbReference type="InterPro" id="IPR013078">
    <property type="entry name" value="His_Pase_superF_clade-1"/>
</dbReference>
<dbReference type="EMBL" id="MCFC01000092">
    <property type="protein sequence ID" value="ORY22492.1"/>
    <property type="molecule type" value="Genomic_DNA"/>
</dbReference>
<evidence type="ECO:0000313" key="2">
    <source>
        <dbReference type="Proteomes" id="UP000193986"/>
    </source>
</evidence>
<accession>A0A1Y2AJ36</accession>
<keyword evidence="2" id="KW-1185">Reference proteome</keyword>
<dbReference type="GO" id="GO:0005737">
    <property type="term" value="C:cytoplasm"/>
    <property type="evidence" value="ECO:0007669"/>
    <property type="project" value="TreeGrafter"/>
</dbReference>
<dbReference type="PANTHER" id="PTHR48100">
    <property type="entry name" value="BROAD-SPECIFICITY PHOSPHATASE YOR283W-RELATED"/>
    <property type="match status" value="1"/>
</dbReference>
<name>A0A1Y2AJ36_9TREE</name>
<dbReference type="AlphaFoldDB" id="A0A1Y2AJ36"/>
<proteinExistence type="predicted"/>
<organism evidence="1 2">
    <name type="scientific">Naematelia encephala</name>
    <dbReference type="NCBI Taxonomy" id="71784"/>
    <lineage>
        <taxon>Eukaryota</taxon>
        <taxon>Fungi</taxon>
        <taxon>Dikarya</taxon>
        <taxon>Basidiomycota</taxon>
        <taxon>Agaricomycotina</taxon>
        <taxon>Tremellomycetes</taxon>
        <taxon>Tremellales</taxon>
        <taxon>Naemateliaceae</taxon>
        <taxon>Naematelia</taxon>
    </lineage>
</organism>
<reference evidence="1 2" key="1">
    <citation type="submission" date="2016-07" db="EMBL/GenBank/DDBJ databases">
        <title>Pervasive Adenine N6-methylation of Active Genes in Fungi.</title>
        <authorList>
            <consortium name="DOE Joint Genome Institute"/>
            <person name="Mondo S.J."/>
            <person name="Dannebaum R.O."/>
            <person name="Kuo R.C."/>
            <person name="Labutti K."/>
            <person name="Haridas S."/>
            <person name="Kuo A."/>
            <person name="Salamov A."/>
            <person name="Ahrendt S.R."/>
            <person name="Lipzen A."/>
            <person name="Sullivan W."/>
            <person name="Andreopoulos W.B."/>
            <person name="Clum A."/>
            <person name="Lindquist E."/>
            <person name="Daum C."/>
            <person name="Ramamoorthy G.K."/>
            <person name="Gryganskyi A."/>
            <person name="Culley D."/>
            <person name="Magnuson J.K."/>
            <person name="James T.Y."/>
            <person name="O'Malley M.A."/>
            <person name="Stajich J.E."/>
            <person name="Spatafora J.W."/>
            <person name="Visel A."/>
            <person name="Grigoriev I.V."/>
        </authorList>
    </citation>
    <scope>NUCLEOTIDE SEQUENCE [LARGE SCALE GENOMIC DNA]</scope>
    <source>
        <strain evidence="1 2">68-887.2</strain>
    </source>
</reference>
<dbReference type="Gene3D" id="3.40.50.1240">
    <property type="entry name" value="Phosphoglycerate mutase-like"/>
    <property type="match status" value="1"/>
</dbReference>
<dbReference type="InParanoid" id="A0A1Y2AJ36"/>
<sequence length="312" mass="35221">MSIHIPDDPPIAAIESGGNSQSPGFLVKPKLFKYEVVQGFFIQNGPEPKYMEFEDMLQRSFGLIDTSPERWNNLRRDVAKLQAQATDGVQYKVFFLGRHGQGWHNFGASKYGVDPWEEKWTFLNGDGEITWGPDPDLTPLGVSQARAIQACWKSQLPFNPPIKASEMHWLVSPLTRTGQTLLESWGELLGGTPEIWEDWREIYGSHTCDKRSSKSVIQSKFPLFTIEPGFAEEDELWTPDHRESDLSMQIRSQRALDRIFGSNGLSETYISITAHSAIFRNTLAVLRHQPYPLATGEMIPVVVRAIPVSESS</sequence>
<dbReference type="GO" id="GO:0016791">
    <property type="term" value="F:phosphatase activity"/>
    <property type="evidence" value="ECO:0007669"/>
    <property type="project" value="TreeGrafter"/>
</dbReference>
<dbReference type="InterPro" id="IPR029033">
    <property type="entry name" value="His_PPase_superfam"/>
</dbReference>
<evidence type="ECO:0000313" key="1">
    <source>
        <dbReference type="EMBL" id="ORY22492.1"/>
    </source>
</evidence>
<dbReference type="Pfam" id="PF00300">
    <property type="entry name" value="His_Phos_1"/>
    <property type="match status" value="1"/>
</dbReference>
<dbReference type="CDD" id="cd07067">
    <property type="entry name" value="HP_PGM_like"/>
    <property type="match status" value="1"/>
</dbReference>
<dbReference type="InterPro" id="IPR050275">
    <property type="entry name" value="PGM_Phosphatase"/>
</dbReference>
<dbReference type="PANTHER" id="PTHR48100:SF1">
    <property type="entry name" value="HISTIDINE PHOSPHATASE FAMILY PROTEIN-RELATED"/>
    <property type="match status" value="1"/>
</dbReference>
<protein>
    <submittedName>
        <fullName evidence="1">Histidine phosphatase superfamily</fullName>
    </submittedName>
</protein>